<dbReference type="EMBL" id="CP044535">
    <property type="protein sequence ID" value="QFI14460.1"/>
    <property type="molecule type" value="Genomic_DNA"/>
</dbReference>
<organism evidence="6 7">
    <name type="scientific">Borrelia maritima</name>
    <dbReference type="NCBI Taxonomy" id="2761123"/>
    <lineage>
        <taxon>Bacteria</taxon>
        <taxon>Pseudomonadati</taxon>
        <taxon>Spirochaetota</taxon>
        <taxon>Spirochaetia</taxon>
        <taxon>Spirochaetales</taxon>
        <taxon>Borreliaceae</taxon>
        <taxon>Borrelia</taxon>
    </lineage>
</organism>
<evidence type="ECO:0000256" key="4">
    <source>
        <dbReference type="ARBA" id="ARBA00022729"/>
    </source>
</evidence>
<accession>A0A5J6WAB5</accession>
<dbReference type="GO" id="GO:0043190">
    <property type="term" value="C:ATP-binding cassette (ABC) transporter complex"/>
    <property type="evidence" value="ECO:0007669"/>
    <property type="project" value="InterPro"/>
</dbReference>
<dbReference type="Gene3D" id="3.10.105.10">
    <property type="entry name" value="Dipeptide-binding Protein, Domain 3"/>
    <property type="match status" value="1"/>
</dbReference>
<keyword evidence="4" id="KW-0732">Signal</keyword>
<evidence type="ECO:0000256" key="3">
    <source>
        <dbReference type="ARBA" id="ARBA00022448"/>
    </source>
</evidence>
<evidence type="ECO:0000313" key="6">
    <source>
        <dbReference type="EMBL" id="QFI14460.1"/>
    </source>
</evidence>
<dbReference type="PIRSF" id="PIRSF002741">
    <property type="entry name" value="MppA"/>
    <property type="match status" value="1"/>
</dbReference>
<dbReference type="RefSeq" id="WP_151551682.1">
    <property type="nucleotide sequence ID" value="NZ_CP044535.1"/>
</dbReference>
<dbReference type="GO" id="GO:0015833">
    <property type="term" value="P:peptide transport"/>
    <property type="evidence" value="ECO:0007669"/>
    <property type="project" value="TreeGrafter"/>
</dbReference>
<dbReference type="FunFam" id="3.40.190.10:FF:000365">
    <property type="entry name" value="Oligopeptide ABC transporter OppAIV"/>
    <property type="match status" value="1"/>
</dbReference>
<gene>
    <name evidence="6" type="ORF">DB723_01620</name>
</gene>
<comment type="subcellular location">
    <subcellularLocation>
        <location evidence="1">Cell envelope</location>
    </subcellularLocation>
</comment>
<evidence type="ECO:0000256" key="1">
    <source>
        <dbReference type="ARBA" id="ARBA00004196"/>
    </source>
</evidence>
<dbReference type="FunFam" id="3.90.76.10:FF:000001">
    <property type="entry name" value="Oligopeptide ABC transporter substrate-binding protein"/>
    <property type="match status" value="1"/>
</dbReference>
<evidence type="ECO:0000259" key="5">
    <source>
        <dbReference type="Pfam" id="PF00496"/>
    </source>
</evidence>
<dbReference type="Proteomes" id="UP000326393">
    <property type="component" value="Chromosome"/>
</dbReference>
<keyword evidence="3" id="KW-0813">Transport</keyword>
<dbReference type="Gene3D" id="3.40.190.10">
    <property type="entry name" value="Periplasmic binding protein-like II"/>
    <property type="match status" value="1"/>
</dbReference>
<dbReference type="KEGG" id="bmat:DB723_01620"/>
<dbReference type="InterPro" id="IPR030678">
    <property type="entry name" value="Peptide/Ni-bd"/>
</dbReference>
<dbReference type="Gene3D" id="3.90.76.10">
    <property type="entry name" value="Dipeptide-binding Protein, Domain 1"/>
    <property type="match status" value="1"/>
</dbReference>
<dbReference type="SUPFAM" id="SSF53850">
    <property type="entry name" value="Periplasmic binding protein-like II"/>
    <property type="match status" value="1"/>
</dbReference>
<dbReference type="CDD" id="cd08504">
    <property type="entry name" value="PBP2_OppA"/>
    <property type="match status" value="1"/>
</dbReference>
<protein>
    <submittedName>
        <fullName evidence="6">Peptide ABC transporter substrate-binding protein</fullName>
    </submittedName>
</protein>
<feature type="domain" description="Solute-binding protein family 5" evidence="5">
    <location>
        <begin position="82"/>
        <end position="454"/>
    </location>
</feature>
<keyword evidence="7" id="KW-1185">Reference proteome</keyword>
<proteinExistence type="inferred from homology"/>
<dbReference type="PANTHER" id="PTHR30290:SF10">
    <property type="entry name" value="PERIPLASMIC OLIGOPEPTIDE-BINDING PROTEIN-RELATED"/>
    <property type="match status" value="1"/>
</dbReference>
<name>A0A5J6WAB5_9SPIR</name>
<dbReference type="AlphaFoldDB" id="A0A5J6WAB5"/>
<comment type="similarity">
    <text evidence="2">Belongs to the bacterial solute-binding protein 5 family.</text>
</comment>
<dbReference type="GO" id="GO:1904680">
    <property type="term" value="F:peptide transmembrane transporter activity"/>
    <property type="evidence" value="ECO:0007669"/>
    <property type="project" value="TreeGrafter"/>
</dbReference>
<dbReference type="InterPro" id="IPR000914">
    <property type="entry name" value="SBP_5_dom"/>
</dbReference>
<evidence type="ECO:0000256" key="2">
    <source>
        <dbReference type="ARBA" id="ARBA00005695"/>
    </source>
</evidence>
<dbReference type="GO" id="GO:0030288">
    <property type="term" value="C:outer membrane-bounded periplasmic space"/>
    <property type="evidence" value="ECO:0007669"/>
    <property type="project" value="UniProtKB-ARBA"/>
</dbReference>
<dbReference type="OrthoDB" id="9801912at2"/>
<reference evidence="7" key="1">
    <citation type="submission" date="2019-10" db="EMBL/GenBank/DDBJ databases">
        <title>Borrelia maritima sp. nov., a novel species of the Borrelia burgdorferi sensu lato complex, occupies a basal position to North American species.</title>
        <authorList>
            <person name="Margos G."/>
            <person name="Fedorova N."/>
            <person name="Becker N.S."/>
            <person name="Kleinjan J.E."/>
            <person name="Marosevic D."/>
            <person name="Krebs S."/>
            <person name="Hui L."/>
            <person name="Fingerle V."/>
            <person name="Lane R.S."/>
        </authorList>
    </citation>
    <scope>NUCLEOTIDE SEQUENCE [LARGE SCALE GENOMIC DNA]</scope>
    <source>
        <strain evidence="7">CA690</strain>
    </source>
</reference>
<dbReference type="FunFam" id="3.10.105.10:FF:000001">
    <property type="entry name" value="Oligopeptide ABC transporter, oligopeptide-binding protein"/>
    <property type="match status" value="1"/>
</dbReference>
<dbReference type="PANTHER" id="PTHR30290">
    <property type="entry name" value="PERIPLASMIC BINDING COMPONENT OF ABC TRANSPORTER"/>
    <property type="match status" value="1"/>
</dbReference>
<evidence type="ECO:0000313" key="7">
    <source>
        <dbReference type="Proteomes" id="UP000326393"/>
    </source>
</evidence>
<dbReference type="InterPro" id="IPR039424">
    <property type="entry name" value="SBP_5"/>
</dbReference>
<reference evidence="6 7" key="2">
    <citation type="journal article" date="2020" name="Int. J. Syst. Evol. Microbiol.">
        <title>Borrelia maritima sp. nov., a novel species of the Borrelia burgdorferi sensu lato complex, occupying a basal position to North American species.</title>
        <authorList>
            <person name="Margos G."/>
            <person name="Fedorova N."/>
            <person name="Becker N.S."/>
            <person name="Kleinjan J.E."/>
            <person name="Marosevic D."/>
            <person name="Krebs S."/>
            <person name="Hui L."/>
            <person name="Fingerle V."/>
            <person name="Lane R.S."/>
        </authorList>
    </citation>
    <scope>NUCLEOTIDE SEQUENCE [LARGE SCALE GENOMIC DNA]</scope>
    <source>
        <strain evidence="6 7">CA690</strain>
    </source>
</reference>
<sequence>MKFNITKNKKISEKIKMAILIVLAMFLITCNNNSKKEKLSFKVYIGGAPSSLDPQLVDETIGARILEQIFSGLLTLNTKTGKIKPGLAKNWEVSKDKKTYQFYLRDNLVWSDGVEITAEGIRKSFLRILNKTTESTNVDMLKSIIKNGQEYFDGKVSDSELGIKAIDNKTLEITLTAPKPYFLELLLHHAFMPVPIHVIEKHKGNWTSPENMVTSGPFKLKKRLPNEKIIFEKNEHYYNAKEVELEELVYITSDNDLTVYNMYKNNEIDAIFNSIPPDIVNEIKLQNDYYQHKSNAIYLYSFNTKIKPLDDVRVREALTLAIDRETLTYKVLNDGTVPTREITPDLESYNYGKKLALFDPEKSKKLLTKAGYPNGKGFPTLTLKYNTNETHKKIAAFIQNQWKKILNINIMLVNENWPVLTNSRNTGNFEIIRVGRIGEYLDPHTYFTIFTSENSQLASYRYSNPEFDKLIRKSDFEKDPIKRKNLLRKAESIIIEKDFPAAPIYIYSGHYLFRNDKWTGWNPNISEVYYFSELKPIKNAKLN</sequence>
<dbReference type="Pfam" id="PF00496">
    <property type="entry name" value="SBP_bac_5"/>
    <property type="match status" value="1"/>
</dbReference>